<protein>
    <submittedName>
        <fullName evidence="1">Uncharacterized protein</fullName>
    </submittedName>
</protein>
<proteinExistence type="predicted"/>
<accession>A0A7W5BFG8</accession>
<organism evidence="1 2">
    <name type="scientific">Pseudoduganella violacea</name>
    <dbReference type="NCBI Taxonomy" id="1715466"/>
    <lineage>
        <taxon>Bacteria</taxon>
        <taxon>Pseudomonadati</taxon>
        <taxon>Pseudomonadota</taxon>
        <taxon>Betaproteobacteria</taxon>
        <taxon>Burkholderiales</taxon>
        <taxon>Oxalobacteraceae</taxon>
        <taxon>Telluria group</taxon>
        <taxon>Pseudoduganella</taxon>
    </lineage>
</organism>
<dbReference type="EMBL" id="JACHXD010000025">
    <property type="protein sequence ID" value="MBB3122199.1"/>
    <property type="molecule type" value="Genomic_DNA"/>
</dbReference>
<name>A0A7W5BFG8_9BURK</name>
<dbReference type="AlphaFoldDB" id="A0A7W5BFG8"/>
<dbReference type="Proteomes" id="UP000541535">
    <property type="component" value="Unassembled WGS sequence"/>
</dbReference>
<keyword evidence="2" id="KW-1185">Reference proteome</keyword>
<evidence type="ECO:0000313" key="2">
    <source>
        <dbReference type="Proteomes" id="UP000541535"/>
    </source>
</evidence>
<dbReference type="RefSeq" id="WP_183443865.1">
    <property type="nucleotide sequence ID" value="NZ_JACHXD010000025.1"/>
</dbReference>
<sequence>MRQHEMVIQQFTVQDASQRRYQMVIIQSWDASPAACAGARTGSTSQRFALTTGETAIRRNHHTFEVILPGHAQRLTVHRLK</sequence>
<comment type="caution">
    <text evidence="1">The sequence shown here is derived from an EMBL/GenBank/DDBJ whole genome shotgun (WGS) entry which is preliminary data.</text>
</comment>
<gene>
    <name evidence="1" type="ORF">FHS03_005296</name>
</gene>
<evidence type="ECO:0000313" key="1">
    <source>
        <dbReference type="EMBL" id="MBB3122199.1"/>
    </source>
</evidence>
<reference evidence="1 2" key="1">
    <citation type="submission" date="2020-08" db="EMBL/GenBank/DDBJ databases">
        <title>Genomic Encyclopedia of Type Strains, Phase III (KMG-III): the genomes of soil and plant-associated and newly described type strains.</title>
        <authorList>
            <person name="Whitman W."/>
        </authorList>
    </citation>
    <scope>NUCLEOTIDE SEQUENCE [LARGE SCALE GENOMIC DNA]</scope>
    <source>
        <strain evidence="1 2">CECT 8897</strain>
    </source>
</reference>